<organism evidence="8 9">
    <name type="scientific">Laceyella putida</name>
    <dbReference type="NCBI Taxonomy" id="110101"/>
    <lineage>
        <taxon>Bacteria</taxon>
        <taxon>Bacillati</taxon>
        <taxon>Bacillota</taxon>
        <taxon>Bacilli</taxon>
        <taxon>Bacillales</taxon>
        <taxon>Thermoactinomycetaceae</taxon>
        <taxon>Laceyella</taxon>
    </lineage>
</organism>
<evidence type="ECO:0000259" key="7">
    <source>
        <dbReference type="Pfam" id="PF00892"/>
    </source>
</evidence>
<dbReference type="InterPro" id="IPR000620">
    <property type="entry name" value="EamA_dom"/>
</dbReference>
<evidence type="ECO:0000256" key="3">
    <source>
        <dbReference type="ARBA" id="ARBA00022692"/>
    </source>
</evidence>
<evidence type="ECO:0000313" key="9">
    <source>
        <dbReference type="Proteomes" id="UP001596500"/>
    </source>
</evidence>
<feature type="transmembrane region" description="Helical" evidence="6">
    <location>
        <begin position="163"/>
        <end position="183"/>
    </location>
</feature>
<feature type="transmembrane region" description="Helical" evidence="6">
    <location>
        <begin position="108"/>
        <end position="127"/>
    </location>
</feature>
<evidence type="ECO:0000256" key="5">
    <source>
        <dbReference type="ARBA" id="ARBA00023136"/>
    </source>
</evidence>
<dbReference type="Pfam" id="PF00892">
    <property type="entry name" value="EamA"/>
    <property type="match status" value="2"/>
</dbReference>
<dbReference type="PANTHER" id="PTHR32322:SF2">
    <property type="entry name" value="EAMA DOMAIN-CONTAINING PROTEIN"/>
    <property type="match status" value="1"/>
</dbReference>
<feature type="transmembrane region" description="Helical" evidence="6">
    <location>
        <begin position="45"/>
        <end position="64"/>
    </location>
</feature>
<reference evidence="9" key="1">
    <citation type="journal article" date="2019" name="Int. J. Syst. Evol. Microbiol.">
        <title>The Global Catalogue of Microorganisms (GCM) 10K type strain sequencing project: providing services to taxonomists for standard genome sequencing and annotation.</title>
        <authorList>
            <consortium name="The Broad Institute Genomics Platform"/>
            <consortium name="The Broad Institute Genome Sequencing Center for Infectious Disease"/>
            <person name="Wu L."/>
            <person name="Ma J."/>
        </authorList>
    </citation>
    <scope>NUCLEOTIDE SEQUENCE [LARGE SCALE GENOMIC DNA]</scope>
    <source>
        <strain evidence="9">CGMCC 1.12942</strain>
    </source>
</reference>
<feature type="transmembrane region" description="Helical" evidence="6">
    <location>
        <begin position="139"/>
        <end position="157"/>
    </location>
</feature>
<dbReference type="InterPro" id="IPR037185">
    <property type="entry name" value="EmrE-like"/>
</dbReference>
<evidence type="ECO:0000256" key="2">
    <source>
        <dbReference type="ARBA" id="ARBA00007362"/>
    </source>
</evidence>
<gene>
    <name evidence="8" type="ORF">ACFQNG_05245</name>
</gene>
<dbReference type="SUPFAM" id="SSF103481">
    <property type="entry name" value="Multidrug resistance efflux transporter EmrE"/>
    <property type="match status" value="2"/>
</dbReference>
<feature type="transmembrane region" description="Helical" evidence="6">
    <location>
        <begin position="258"/>
        <end position="276"/>
    </location>
</feature>
<dbReference type="EMBL" id="JBHTBW010000014">
    <property type="protein sequence ID" value="MFC7440549.1"/>
    <property type="molecule type" value="Genomic_DNA"/>
</dbReference>
<feature type="transmembrane region" description="Helical" evidence="6">
    <location>
        <begin position="195"/>
        <end position="216"/>
    </location>
</feature>
<keyword evidence="4 6" id="KW-1133">Transmembrane helix</keyword>
<comment type="caution">
    <text evidence="8">The sequence shown here is derived from an EMBL/GenBank/DDBJ whole genome shotgun (WGS) entry which is preliminary data.</text>
</comment>
<evidence type="ECO:0000256" key="1">
    <source>
        <dbReference type="ARBA" id="ARBA00004127"/>
    </source>
</evidence>
<keyword evidence="9" id="KW-1185">Reference proteome</keyword>
<feature type="transmembrane region" description="Helical" evidence="6">
    <location>
        <begin position="84"/>
        <end position="102"/>
    </location>
</feature>
<accession>A0ABW2RHZ5</accession>
<dbReference type="RefSeq" id="WP_379863830.1">
    <property type="nucleotide sequence ID" value="NZ_JBHTBW010000014.1"/>
</dbReference>
<name>A0ABW2RHZ5_9BACL</name>
<feature type="transmembrane region" description="Helical" evidence="6">
    <location>
        <begin position="222"/>
        <end position="246"/>
    </location>
</feature>
<evidence type="ECO:0000313" key="8">
    <source>
        <dbReference type="EMBL" id="MFC7440549.1"/>
    </source>
</evidence>
<sequence>MDMKAFVIPQRAMGYGLVLFAAILWGVSGATAQYLFASARFSPEWLVVIRLLISGILLLTFLTMTHKEVPIWAIWKDRRDRMRLILFGLAGLLGVQYTYFAAIDASNAATATVLQYVAPTLVVLFLAVRGKKWPGIRELVAVALSFVGTLLLVTSGNLDQLSISQAALFWGISSAVALAFYTIQPSSLLSRWGSPLIIGWGMVIGGIGFSFIHAPWDVEGRITAPTLLAVVFIILFGTLIAFTCYLESLKYIRPAETSILASAEPLTAAVLSVIWLHVPFGLVEWIATCCILGTVFILSIEKKRWG</sequence>
<dbReference type="InterPro" id="IPR050638">
    <property type="entry name" value="AA-Vitamin_Transporters"/>
</dbReference>
<evidence type="ECO:0000256" key="4">
    <source>
        <dbReference type="ARBA" id="ARBA00022989"/>
    </source>
</evidence>
<dbReference type="PANTHER" id="PTHR32322">
    <property type="entry name" value="INNER MEMBRANE TRANSPORTER"/>
    <property type="match status" value="1"/>
</dbReference>
<comment type="subcellular location">
    <subcellularLocation>
        <location evidence="1">Endomembrane system</location>
        <topology evidence="1">Multi-pass membrane protein</topology>
    </subcellularLocation>
</comment>
<feature type="domain" description="EamA" evidence="7">
    <location>
        <begin position="13"/>
        <end position="153"/>
    </location>
</feature>
<feature type="domain" description="EamA" evidence="7">
    <location>
        <begin position="167"/>
        <end position="299"/>
    </location>
</feature>
<comment type="similarity">
    <text evidence="2">Belongs to the EamA transporter family.</text>
</comment>
<feature type="transmembrane region" description="Helical" evidence="6">
    <location>
        <begin position="282"/>
        <end position="300"/>
    </location>
</feature>
<keyword evidence="3 6" id="KW-0812">Transmembrane</keyword>
<protein>
    <submittedName>
        <fullName evidence="8">DMT family transporter</fullName>
    </submittedName>
</protein>
<dbReference type="Proteomes" id="UP001596500">
    <property type="component" value="Unassembled WGS sequence"/>
</dbReference>
<evidence type="ECO:0000256" key="6">
    <source>
        <dbReference type="SAM" id="Phobius"/>
    </source>
</evidence>
<proteinExistence type="inferred from homology"/>
<keyword evidence="5 6" id="KW-0472">Membrane</keyword>